<sequence>MFFAKVRQVVTADDYRDDFTMVFSAETRAEIETKIKHHLADILFIWDSAPWSVNNTLHSDQEGTYRREIAASMTVGPEHNYRTLKGITLEISSGVADAAAIERLTAAADQANRAALVADTQ</sequence>
<gene>
    <name evidence="1" type="primary">96</name>
    <name evidence="1" type="ORF">SEA_JUMBO_96</name>
</gene>
<dbReference type="RefSeq" id="YP_009291061.1">
    <property type="nucleotide sequence ID" value="NC_031109.1"/>
</dbReference>
<dbReference type="GeneID" id="29067985"/>
<reference evidence="2" key="1">
    <citation type="submission" date="2016-07" db="EMBL/GenBank/DDBJ databases">
        <authorList>
            <person name="Florea S."/>
            <person name="Webb J.S."/>
            <person name="Jaromczyk J."/>
            <person name="Schardl C.L."/>
        </authorList>
    </citation>
    <scope>NUCLEOTIDE SEQUENCE [LARGE SCALE GENOMIC DNA]</scope>
</reference>
<keyword evidence="2" id="KW-1185">Reference proteome</keyword>
<dbReference type="Proteomes" id="UP000203357">
    <property type="component" value="Segment"/>
</dbReference>
<dbReference type="KEGG" id="vg:29067985"/>
<evidence type="ECO:0000313" key="1">
    <source>
        <dbReference type="EMBL" id="AOE44603.1"/>
    </source>
</evidence>
<proteinExistence type="predicted"/>
<protein>
    <submittedName>
        <fullName evidence="1">Uncharacterized protein</fullName>
    </submittedName>
</protein>
<organism evidence="1 2">
    <name type="scientific">Gordonia phage Jumbo</name>
    <dbReference type="NCBI Taxonomy" id="1887650"/>
    <lineage>
        <taxon>Viruses</taxon>
        <taxon>Duplodnaviria</taxon>
        <taxon>Heunggongvirae</taxon>
        <taxon>Uroviricota</taxon>
        <taxon>Caudoviricetes</taxon>
        <taxon>Gorjumvirus</taxon>
        <taxon>Gorjumvirus jumbo</taxon>
    </lineage>
</organism>
<accession>A0A1B3B0R7</accession>
<evidence type="ECO:0000313" key="2">
    <source>
        <dbReference type="Proteomes" id="UP000203357"/>
    </source>
</evidence>
<dbReference type="EMBL" id="KX557281">
    <property type="protein sequence ID" value="AOE44603.1"/>
    <property type="molecule type" value="Genomic_DNA"/>
</dbReference>
<name>A0A1B3B0R7_9CAUD</name>